<accession>A0ABW1LIY8</accession>
<dbReference type="RefSeq" id="WP_379154317.1">
    <property type="nucleotide sequence ID" value="NZ_JBHSRJ010000004.1"/>
</dbReference>
<dbReference type="InterPro" id="IPR052179">
    <property type="entry name" value="DD-CPase-like"/>
</dbReference>
<gene>
    <name evidence="2" type="ORF">ACFPYL_12425</name>
</gene>
<sequence>MHHHPSGPLVAALLVLALATSGCGIPATGGSDDDDVPTGPIDTGRRTVSKLDHDLLAALQDAARDAQEDGIELVVTSGWRSKAHQRRLLAQAVTRYGSEAEARRYVATPRTSAHVTGDAVDVGPTDGAYWLDRHGADYGLCQVFANEIWHFELATSPGGECPALLPDGASR</sequence>
<dbReference type="InterPro" id="IPR003709">
    <property type="entry name" value="VanY-like_core_dom"/>
</dbReference>
<feature type="domain" description="D-alanyl-D-alanine carboxypeptidase-like core" evidence="1">
    <location>
        <begin position="50"/>
        <end position="151"/>
    </location>
</feature>
<dbReference type="SUPFAM" id="SSF55166">
    <property type="entry name" value="Hedgehog/DD-peptidase"/>
    <property type="match status" value="1"/>
</dbReference>
<dbReference type="CDD" id="cd14846">
    <property type="entry name" value="Peptidase_M15_like"/>
    <property type="match status" value="1"/>
</dbReference>
<reference evidence="3" key="1">
    <citation type="journal article" date="2019" name="Int. J. Syst. Evol. Microbiol.">
        <title>The Global Catalogue of Microorganisms (GCM) 10K type strain sequencing project: providing services to taxonomists for standard genome sequencing and annotation.</title>
        <authorList>
            <consortium name="The Broad Institute Genomics Platform"/>
            <consortium name="The Broad Institute Genome Sequencing Center for Infectious Disease"/>
            <person name="Wu L."/>
            <person name="Ma J."/>
        </authorList>
    </citation>
    <scope>NUCLEOTIDE SEQUENCE [LARGE SCALE GENOMIC DNA]</scope>
    <source>
        <strain evidence="3">CCUG 54522</strain>
    </source>
</reference>
<proteinExistence type="predicted"/>
<dbReference type="Pfam" id="PF02557">
    <property type="entry name" value="VanY"/>
    <property type="match status" value="1"/>
</dbReference>
<dbReference type="EMBL" id="JBHSRJ010000004">
    <property type="protein sequence ID" value="MFC6043891.1"/>
    <property type="molecule type" value="Genomic_DNA"/>
</dbReference>
<dbReference type="Gene3D" id="3.30.1380.10">
    <property type="match status" value="1"/>
</dbReference>
<evidence type="ECO:0000313" key="2">
    <source>
        <dbReference type="EMBL" id="MFC6043891.1"/>
    </source>
</evidence>
<name>A0ABW1LIY8_9ACTN</name>
<keyword evidence="3" id="KW-1185">Reference proteome</keyword>
<dbReference type="PANTHER" id="PTHR34385:SF1">
    <property type="entry name" value="PEPTIDOGLYCAN L-ALANYL-D-GLUTAMATE ENDOPEPTIDASE CWLK"/>
    <property type="match status" value="1"/>
</dbReference>
<organism evidence="2 3">
    <name type="scientific">Nocardioides hankookensis</name>
    <dbReference type="NCBI Taxonomy" id="443157"/>
    <lineage>
        <taxon>Bacteria</taxon>
        <taxon>Bacillati</taxon>
        <taxon>Actinomycetota</taxon>
        <taxon>Actinomycetes</taxon>
        <taxon>Propionibacteriales</taxon>
        <taxon>Nocardioidaceae</taxon>
        <taxon>Nocardioides</taxon>
    </lineage>
</organism>
<dbReference type="InterPro" id="IPR009045">
    <property type="entry name" value="Zn_M74/Hedgehog-like"/>
</dbReference>
<comment type="caution">
    <text evidence="2">The sequence shown here is derived from an EMBL/GenBank/DDBJ whole genome shotgun (WGS) entry which is preliminary data.</text>
</comment>
<evidence type="ECO:0000259" key="1">
    <source>
        <dbReference type="Pfam" id="PF02557"/>
    </source>
</evidence>
<protein>
    <submittedName>
        <fullName evidence="2">M15 family metallopeptidase</fullName>
    </submittedName>
</protein>
<dbReference type="Proteomes" id="UP001596135">
    <property type="component" value="Unassembled WGS sequence"/>
</dbReference>
<evidence type="ECO:0000313" key="3">
    <source>
        <dbReference type="Proteomes" id="UP001596135"/>
    </source>
</evidence>
<dbReference type="PANTHER" id="PTHR34385">
    <property type="entry name" value="D-ALANYL-D-ALANINE CARBOXYPEPTIDASE"/>
    <property type="match status" value="1"/>
</dbReference>